<dbReference type="PANTHER" id="PTHR30273:SF2">
    <property type="entry name" value="PROTEIN FECR"/>
    <property type="match status" value="1"/>
</dbReference>
<dbReference type="Proteomes" id="UP000555103">
    <property type="component" value="Unassembled WGS sequence"/>
</dbReference>
<dbReference type="Pfam" id="PF04773">
    <property type="entry name" value="FecR"/>
    <property type="match status" value="1"/>
</dbReference>
<dbReference type="RefSeq" id="WP_183306066.1">
    <property type="nucleotide sequence ID" value="NZ_JACIEP010000003.1"/>
</dbReference>
<keyword evidence="4" id="KW-1185">Reference proteome</keyword>
<keyword evidence="1" id="KW-1133">Transmembrane helix</keyword>
<dbReference type="PIRSF" id="PIRSF018266">
    <property type="entry name" value="FecR"/>
    <property type="match status" value="1"/>
</dbReference>
<dbReference type="PANTHER" id="PTHR30273">
    <property type="entry name" value="PERIPLASMIC SIGNAL SENSOR AND SIGMA FACTOR ACTIVATOR FECR-RELATED"/>
    <property type="match status" value="1"/>
</dbReference>
<dbReference type="AlphaFoldDB" id="A0A840CKD0"/>
<name>A0A840CKD0_9BACT</name>
<keyword evidence="1" id="KW-0812">Transmembrane</keyword>
<dbReference type="GO" id="GO:0016989">
    <property type="term" value="F:sigma factor antagonist activity"/>
    <property type="evidence" value="ECO:0007669"/>
    <property type="project" value="TreeGrafter"/>
</dbReference>
<organism evidence="3 4">
    <name type="scientific">Dysgonomonas hofstadii</name>
    <dbReference type="NCBI Taxonomy" id="637886"/>
    <lineage>
        <taxon>Bacteria</taxon>
        <taxon>Pseudomonadati</taxon>
        <taxon>Bacteroidota</taxon>
        <taxon>Bacteroidia</taxon>
        <taxon>Bacteroidales</taxon>
        <taxon>Dysgonomonadaceae</taxon>
        <taxon>Dysgonomonas</taxon>
    </lineage>
</organism>
<dbReference type="EMBL" id="JACIEP010000003">
    <property type="protein sequence ID" value="MBB4035119.1"/>
    <property type="molecule type" value="Genomic_DNA"/>
</dbReference>
<keyword evidence="1" id="KW-0472">Membrane</keyword>
<proteinExistence type="predicted"/>
<comment type="caution">
    <text evidence="3">The sequence shown here is derived from an EMBL/GenBank/DDBJ whole genome shotgun (WGS) entry which is preliminary data.</text>
</comment>
<reference evidence="3 4" key="1">
    <citation type="submission" date="2020-08" db="EMBL/GenBank/DDBJ databases">
        <title>Genomic Encyclopedia of Type Strains, Phase IV (KMG-IV): sequencing the most valuable type-strain genomes for metagenomic binning, comparative biology and taxonomic classification.</title>
        <authorList>
            <person name="Goeker M."/>
        </authorList>
    </citation>
    <scope>NUCLEOTIDE SEQUENCE [LARGE SCALE GENOMIC DNA]</scope>
    <source>
        <strain evidence="3 4">DSM 104969</strain>
    </source>
</reference>
<feature type="transmembrane region" description="Helical" evidence="1">
    <location>
        <begin position="62"/>
        <end position="81"/>
    </location>
</feature>
<protein>
    <submittedName>
        <fullName evidence="3">Ferric-dicitrate binding protein FerR (Iron transport regulator)</fullName>
    </submittedName>
</protein>
<evidence type="ECO:0000256" key="1">
    <source>
        <dbReference type="SAM" id="Phobius"/>
    </source>
</evidence>
<dbReference type="InterPro" id="IPR006860">
    <property type="entry name" value="FecR"/>
</dbReference>
<evidence type="ECO:0000259" key="2">
    <source>
        <dbReference type="Pfam" id="PF04773"/>
    </source>
</evidence>
<feature type="domain" description="FecR protein" evidence="2">
    <location>
        <begin position="107"/>
        <end position="189"/>
    </location>
</feature>
<evidence type="ECO:0000313" key="4">
    <source>
        <dbReference type="Proteomes" id="UP000555103"/>
    </source>
</evidence>
<accession>A0A840CKD0</accession>
<dbReference type="InterPro" id="IPR012373">
    <property type="entry name" value="Ferrdict_sens_TM"/>
</dbReference>
<gene>
    <name evidence="3" type="ORF">GGR21_001008</name>
</gene>
<dbReference type="Gene3D" id="2.60.120.1440">
    <property type="match status" value="1"/>
</dbReference>
<evidence type="ECO:0000313" key="3">
    <source>
        <dbReference type="EMBL" id="MBB4035119.1"/>
    </source>
</evidence>
<sequence>MKIKERTDKFTDQGWDKLYSRLQQDGLLERKNTTPAEKEAAIIHEDFRDSINTQNREVNLKWLYIAGGLVACISLVFALVFNSSGETTRQDLITLQNDEGAPTLVTTLEDGSVIYLSDLASIQYPQQFAETKREINLQGDAFFEISKNKEKPFFIETSLATIEVLGTAFDVKSSNSNAFSLSVKNGEVKVTSKSSGKIVHVKAGERAVIESGHLTTEKISEKKLFDKYFNQIQFKDEKLANVVHIINLNSDSIQLKVSPEIADRMLTMVLTNDSPDTMAQLISMALDLQYKQESNIITIFR</sequence>